<dbReference type="GeneID" id="106050532"/>
<dbReference type="PRINTS" id="PR00011">
    <property type="entry name" value="EGFLAMININ"/>
</dbReference>
<feature type="chain" id="PRO_5040790487" evidence="6">
    <location>
        <begin position="23"/>
        <end position="6338"/>
    </location>
</feature>
<proteinExistence type="predicted"/>
<feature type="signal peptide" evidence="6">
    <location>
        <begin position="1"/>
        <end position="22"/>
    </location>
</feature>
<keyword evidence="4" id="KW-1015">Disulfide bond</keyword>
<gene>
    <name evidence="9" type="primary">LOC106050532</name>
</gene>
<dbReference type="InterPro" id="IPR000742">
    <property type="entry name" value="EGF"/>
</dbReference>
<dbReference type="Gene3D" id="2.10.25.10">
    <property type="entry name" value="Laminin"/>
    <property type="match status" value="1"/>
</dbReference>
<keyword evidence="2 6" id="KW-0732">Signal</keyword>
<dbReference type="RefSeq" id="XP_055860966.1">
    <property type="nucleotide sequence ID" value="XM_056004991.1"/>
</dbReference>
<dbReference type="SUPFAM" id="SSF57184">
    <property type="entry name" value="Growth factor receptor domain"/>
    <property type="match status" value="6"/>
</dbReference>
<evidence type="ECO:0000256" key="3">
    <source>
        <dbReference type="ARBA" id="ARBA00022737"/>
    </source>
</evidence>
<dbReference type="SMART" id="SM00286">
    <property type="entry name" value="PTI"/>
    <property type="match status" value="10"/>
</dbReference>
<protein>
    <submittedName>
        <fullName evidence="9">Uncharacterized protein LOC106050532</fullName>
    </submittedName>
</protein>
<dbReference type="OrthoDB" id="19903at2759"/>
<feature type="domain" description="EGF-like" evidence="7">
    <location>
        <begin position="4826"/>
        <end position="4868"/>
    </location>
</feature>
<evidence type="ECO:0000256" key="2">
    <source>
        <dbReference type="ARBA" id="ARBA00022729"/>
    </source>
</evidence>
<dbReference type="Gene3D" id="2.170.300.10">
    <property type="entry name" value="Tie2 ligand-binding domain superfamily"/>
    <property type="match status" value="9"/>
</dbReference>
<dbReference type="Pfam" id="PF07645">
    <property type="entry name" value="EGF_CA"/>
    <property type="match status" value="17"/>
</dbReference>
<feature type="domain" description="EGF-like" evidence="7">
    <location>
        <begin position="2046"/>
        <end position="2088"/>
    </location>
</feature>
<evidence type="ECO:0000313" key="8">
    <source>
        <dbReference type="Proteomes" id="UP001165740"/>
    </source>
</evidence>
<evidence type="ECO:0000256" key="5">
    <source>
        <dbReference type="PROSITE-ProRule" id="PRU00076"/>
    </source>
</evidence>
<dbReference type="PROSITE" id="PS01187">
    <property type="entry name" value="EGF_CA"/>
    <property type="match status" value="9"/>
</dbReference>
<dbReference type="InterPro" id="IPR018097">
    <property type="entry name" value="EGF_Ca-bd_CS"/>
</dbReference>
<evidence type="ECO:0000259" key="7">
    <source>
        <dbReference type="PROSITE" id="PS50026"/>
    </source>
</evidence>
<organism evidence="8 9">
    <name type="scientific">Biomphalaria glabrata</name>
    <name type="common">Bloodfluke planorb</name>
    <name type="synonym">Freshwater snail</name>
    <dbReference type="NCBI Taxonomy" id="6526"/>
    <lineage>
        <taxon>Eukaryota</taxon>
        <taxon>Metazoa</taxon>
        <taxon>Spiralia</taxon>
        <taxon>Lophotrochozoa</taxon>
        <taxon>Mollusca</taxon>
        <taxon>Gastropoda</taxon>
        <taxon>Heterobranchia</taxon>
        <taxon>Euthyneura</taxon>
        <taxon>Panpulmonata</taxon>
        <taxon>Hygrophila</taxon>
        <taxon>Lymnaeoidea</taxon>
        <taxon>Planorbidae</taxon>
        <taxon>Biomphalaria</taxon>
    </lineage>
</organism>
<dbReference type="SMART" id="SM00179">
    <property type="entry name" value="EGF_CA"/>
    <property type="match status" value="19"/>
</dbReference>
<feature type="domain" description="EGF-like" evidence="7">
    <location>
        <begin position="4131"/>
        <end position="4173"/>
    </location>
</feature>
<comment type="caution">
    <text evidence="5">Lacks conserved residue(s) required for the propagation of feature annotation.</text>
</comment>
<sequence length="6338" mass="722380">MGTASLIILICYLLVFPIQILAWDGTEIFHRHYYVRVTFYDPDYAEADNIIQVLKDSIFFIYGDGAFSTNTSLLQTWPSKVIIFDVASNVDSVCPNDIYAQSFPHYLALTTKENYKKDWLFKVFNTFENAQQDKDAYKLNVCSLGNYWMDQLIIDAIVQKCVNSYFLPSFQEYCQEGYQATNASCEPCEQGKTTLLTDINILQICVDDCSPGYFYSLQTLSCQQCPRGTYWSSFDKLCHLCPDTTSINYNPSLCPNNTEVITNSLVNIEVDVSIKTTYCLQAGGYPTAAEAEKETKSYWDQLMGWFRVSREICPWAHCYQKHVFAISNETCTPDPSCTNGAPCNLFRIRYRIGLYHVRLYENASNGHIMVNTLDYLLQFFTAIATLYPQWEYEQNILELPFHPTVSFVDDVNKRIVYASIYTNHLYPIDTYNYAIAKNMPEFIPVLEMPTAMNTSMWFKKDVNDDLLYRFLETELNIDLDSNIPYSMFYIILYRNIQHTQVLNIDVCAVANQLRRSSRICTTGNVCIQQINGTFSCYDDTECGNWNWGTNCSTPCDCYRNGTQRCGKTYGTCICKPGFHTTVNCDKDIDECQACWVGTRCVNFEGGYECVPCDWRYGIDCSHKCLCNQTNTEQCNGDGSCRCKTNFRGTYCDEIIDFCYQQCQGDHEFCMAKESGFECGCYTGYIFNSSAEPRYCQACPNWTWNTDCTSPCECNINTTLECNTVTGTCLCQPGFQDTQCDMDIDECAVPHACADNSECVNTYGSYKCLSPEVYMKVSILQTIPEENIQLLLDGLKGRVQEVSDYYSYSSIDNTLKLTFSLHRAKYDMTGTDVIVIISLAQSGVIKSDMLVMDFLDSFQASKRVTSNEVAFEIESIRVYKSLTDADLDVYPIIYKMCQNYGKCSSITKCLNTEFLPICQEICDYGMYADKKDCQICSDGKTTLVRGADSQYYCIERCNPGYNFALDKLTCELCPQEMYWSDADNACHVCPYISFNSTSCSNGEWRTVNNPFINIEMNVTIVTPKCLKDDPQYFNSVDERELVRLMITQSNRYSNRFCSPYYGCENILTNYVGNAVCIPDPSCTVNTTCKLFHTIIQIGIYHTRIYTSSVSSSNNHDQSTVDLLLRSLHDSTQLIQWLPLMNYPAIRLEQPFKISVTTIEDVTKHILYISHTAWNTNNPYGVLQVLNSMFQNIPEFIKAFLYSNNNNYYSYPYNYLYHSEYEIWLRKDVDDKLLRKIAETMVLSHEKLQGNLTGPLYLYKTQQDRADETMAVNWSEIINSLSVAQYFCNGGNFIISNSNSLNFDCVETCGNWMWGENCTAVCNCAHNNTVVCEKYQGACICASNFEGSDCEKLLDRCSRYSPCDQYSDCINRLGDYECKCHDGYKRNPNNPNICEACSSWTFGSDCNSSCSCHTDNTESCDGLTGNCTCKSGFESTLCDVDMNECLQNVSPCAENLQCYNTYGSYLCFEKLVYTKLTLAQTNLGIYTDQVINTFQQILQSWMDQYYWGSIKVIVASYDIRHSSSSTDIFYKLITLYGSQFLDSYLTQIIYNQLITQSKQFSVNGTDYEISSFKVYETAEGATFDMNPKVYKMCQSFGICPSNSTCLNSEFLPICQDICDYGLYAEKEHCVACEIGKTTLIQGANSQRYCIENCKPGYYLSLDKLTCEPCPQNMYWSDADNTCHLCPFTSYNSTSCLDGEWRTVNNPFINIEMNVTIVTPKCLKDDPQYFNSVDERELVRLMITQSNRYSNRFCSPYYGCENILTNYVGNAVCIPDPSCTVNTTCKLFHTIIQIGIYHTRIYTSSVSSSNNHDQSTVDLLLRSLHDSTQLIQWLPLMNYPAIRLEQPFKISVTTIEDVTKHILYISHTAWNTNNPYGVLQVLNSMFQNIPEFIKAFLYSNNNNYYSYPYNYLYHSEYEIWLRKDVDDKLLRKIAETMVLSHEKLQGNLTGPLYLYKTQQDRADETMAVNWSEIINSLSVAQYFCNGGNFIISNSNSLNFDCVETCGNWMWGENCTAVCNCAHNNTVVCEKYQGACICASNFEGSDCEKLLDRCSRYSPCDQYSDCINRLGDYECKCHDGYKRNPNNPNICEACSSWTFGSDCNSSCSCHTDNTESCDGLTGNCTCKSGFESTLCDVDMNECLQNVSPCAENLQCYNTYGSYLCFEKLVYTKLTLAQTNLGIYTDQVINTFQQILQSWMDQYYWGSIKVIVASYDIRHSSSSTDIFYKLITLYGSQFLDSYLTQIIYNQLITQSKQFSVNGTDYEISSFKVYETAEGATFDMNPKVYKMCQSFGICPSNSTCLNSEFLPICQDICDYGLYAEKEHCVACEIGKTTLIQGANSQRYCIENCKPGYYLSLDKLTCEPCPQNMYWSDADNTCHLCPFTSYNSTSCLDGEWRTVNNPFINIEMNVTIVTPKCLKDDPQYFNSVDERELVRLMITQSNRYSNRFCSPYYGCENILTNYVGNAVCIPDPSCTVNTTCKLFHTIIQIGIYHTRIYTSSVSSSNNHDQSTVDLLLRSLHDSTQLIQWLPLMNYPAIRLEQPFKISVTTIEDVTKHILYISHTAWNTNNPYGVLQVLNSMFQNIPEFIKAFLYSNNNNYYSYPYNYLYHSEYEIWLRKDVDDKLLRKIAETMVLSHEKLQGNLTGPLYLYKTQQDRADETMAVNWSEIINSLSVAQYFCNGGNFIISNSNSLNFDCVETCGNWMWGENCTAVCNCAHNNTVVCEKYQGACICASNFEGSDCEKLLDRCSRYSPCDQYSDCINRLGDYECKCHDGYKRNPNNPNICEACSSWTFGSDCNSSCSCHTDNTESCDGLTGNCTCKSGFESTLCDVDMNECLQNVSPCAENLQCYNTYGSYLCFEKLVYTKLTLAQTNLGIYTDQVINTFQQILQSWMDQYYWGSIKVIVASYDIRHSSSSTDIFYKLITLYGSQFLDSYLTQIIYNQLITQSKQFSVNGTDYEISSFKVYETAEGATFDMNPKVYKMCQSFGICPSNSTCLNSEFLPICQDICDYGLYAEKEHCVACEIGKTTLIQGANSQRYCIENCKPGYYLSLDKLTCEPCPQNMYWSDADNTCHLCPFTSYNSTSCLDGEWRTVNNPFINIEMNVTIVTPKCLKDDPQYFNSVDERELVRLMITQSNRYSNRFCSPYYGCENILTNYVGNAVCIPDPSCTVNTTCKLFHTIIQIGIYHTRIYTSSVSSSNNHDQSTVDLLLRSLHDSTQLIQWLPLMNYPAIRLEQPFKISVTTIEDVTKHILYISHTAWNTNNPYGVLQVLNSMFQNIPEFIKAFLYSNNNNYYSYPYNYLYHSEYEIWLRKDVDDKLLRKIAETMVLSHEKLQGNLTGPLYLYKTQQDRADETMAVNWSEIINSLSVAQYFCNGGNFIISNSNSLNFDCVETCGNWMWGENCTAVCNCAHNNTVVCEKYQGACICASNFEGSDCEKLLDRCSRYSPCDQYSDCINRLGDYECKCHDGYKRNPNNPNICEACSSWTFGSDCNSSCSCHTDNTESCDGLTGNCTCKSGFESTLCDVDMNECLQNVSPCAENLQCYNTYGSYLCFEKLVYTKLTLAQTNLGIYTDQVINTFQQILQSWMDQYYWGSIKVIVASYDIRHSSSSTDIFYKLITLYGSQFLDSYLTQIIYNQLITQSKQFSVNGTDYEISSFKVYETAEGATFDMNPKVYKMCQSFGICPSNSTCLNSEFLPICQDICDYGLYAEKEHCVACEIGKTTLIQGANSQRYCIENCKPGYYLSLDKLTCEPCPQNMYWSDADNTCHLCPFTSYNSTSCLDGEWRTVNNPFINIEMNVTIVTPKCLKDDPQYFNSVDERELVRLMITQNNRYSNRFCSPYYGCENILTNYVGNAVCIPDPSCTVNTTCKLFHTIIQIGIYHTRIYTSSVSSSNNHDQSTVDLLLRSLHDSTQLIQWLPLMNYPAIRLEQPFKISVTTIEDVTKHILYISHTAWNTNNPYGVLQVLNSMFQNIPEFIKAFLYSNNNNYYSYPYNYLYHSEYEIWLRKDVDDKLLRKIAETMVLSHEKLQGNLTGPLYLYKTQQDRADETMAVNWSEIINSLSVAQYFCNGGNFIISNSNSLNFDCVETCGNWMWGENCTAVCNCAHNNTVVCEKYQGACICASNFEGSDCEKLLDRCSRYSPCDQYSDCINRLGDYECKCHDGYKRNPNNPNICEACSSWTFGSDCNSSCSCHTDNTESCDGLTGNCTCKSGFESTLCDVDMNECLQNVSPCAENLQCYNTYGSYLCFEKLVYTKLTLAQTNLGIYTDQVINTFQQILQSWMDQYYWGSIKVIVASYDIRHSSSSTDIFYKLITLYGSQFLDSYLTQIIYNQLITQSKQFSVNGTDYEISSFKVYETAEGATFDMNPKVYKMCQSFGICPSNSTCLNSEFLPICQDICDYGLYAEKEHCVACEIGKTTLIQGANSQRYCIENCKPGYYLSLDKLTCEPCPQNMYWSDADNTCHLCPFTSYNSTSCLDGEWRTVNNPFINIEMNVTIVTPKCLKDDPQYFNSVDERELVRLMITQNNRYSNRFCSPYYGCENILTNYVGNAVCIPDPSCTVNTTCKLFHTIIQIGIYHTRIYTSSVSSSNNHDQSTVDLLLRSLHDSTQLIQWLPLMNYPAIRLEQPFKISVTTIEDVTKHILYISHTAWNTNNPYGVLQVLNSMFQNIPEFIKAFLYSNNNNYYSYPYNYLYHSEYEIWLRKDVDDKLLRKIAETMVLSHEKLQGNLTGPLYLYKTQQDRADETMAVNWSEIINSLSVAQYFCNGGNFIISNSNSLNFDCVETCGNWMWGENCTAVCNCAHNNTVVCEKYQGACICASNFEGSDCEKLLDRCSRYSPCDQYSDCINRLGDYECKCHDGYKRNPNNPNICEACSSWTFGSDCNSSCSCHTDNTESCDDLIGNCTCKSGFESTLCDVDINECLQKVSPCAENLQCYNTYGSYLCVENFVYSKLTLAQANLGNDTDNVVYTFQQMLQSWLDQYSWAGIKIIVSFYDIKHGLTSTDLSYNLITVYGSQSLDYYLMQIIYSHFIAQSRQLTVNGTDYEILAFKVYETFEEARLNINPKVYQMCQSNGICPSNSTCLNSEFLPICQVICDYGMYAEKEHCVACPSGKSTLVQGADSQHYCIENCQPGYHLTFDKLTCEPCPQDMYWSDADKTCHVCPYTSYNSTSCLEGEVRAVNNTLINIELNLTIVTPKCLNKDPQYFNNVNEKELVRLMISQNYYSRFCVSYTGCGNVITNYAGTEICVPDTSCTLNGTCTQYYSQIQLGVYHIGTYVPSSSQTNSHDQSSVEALMVALYDTSKLYQWIPIMNYQPIRLVQPFEIKITSIDDVSQQVLYVTNIWSRQNYWTDQLQVYNTIFQNIPEFISTYLLSSYSPSYDTTISYYEIWLRKNVDDLLIERMAKTMVLSHEKLGGNLTGPLLLYKTQQDRADGKMATTWKDVINSLSVGQYFCSGGNFILTDRGNGYFDCIEACGKWTWGENCTEQCNCTKGNTVVCEREKGSCICTSNFEGSSCEHLIDRCALYSPCDEHSDCINLLTHYECRCHEGYKHNPYNTNICEACSGWTFGSDCNSSCSCHTDNTESCDGLIGNCTCKSGFESTLCDVDMNECLQKVSPCAENLQCYNTYGSYLCVENFVYSKLTLAQANLGNDTDNVVYTFQQMLQSWLDQYSWAGIKIIVSFYDIKHGLTSTDLSYNLITVYGSQSLDYYLMQIIYSHFIAQSRQLTVNGTDYEILAFKVYETFEEARLNINPKVYQMCQSNGICPSNSTCLNSEFLPICQVICDYGMYAEKEHCVACPSGKSTLVQGADSQHYCIENCQPGYHLTFDKLTCEPCPQDMYWSDADKTCHVCPYTSYNSTSCLEGEVRAVNNTLINIELNLTIVTPKCLNKDPQYFNNVNEKELVRLMISQNYYSRFCVSYTGCGNVITNYAGTEICVPDTSCTLNGTCTQYYSQIQLGVYHIGTYVPSSSQTNSHDQSSVEALMVALYDTSKLYQWIPIMNYQPIRLVQPFEIKITSIDDVSQQVLYVTNIWSRQNYWTDQLQVYNTIFQNIPEFISTYLLSSYSPSYDTTISYYEIWLRKNVDDLLIERMAKTMVLSHEKLGGNLTGPLLLYKTQQDRADGKMATTWKDVINSLSVGQYFCSGGNFILTDRGNGYFDCIEACGNWTWGENCTEQCNCTKGNTVVCEREKGSCICTSNFEGSSCEHLIDRCALYSPCDEHSDCINLLTHYECRCHEGYKHNPYNTNICEACSGWTFGSDCNSSCSCHTDNTESCDGLIGNCTCKSGFESTLCDVDMNECLQKVSPCAENLQCYNTYGSYLCVENFGEYQCVFFKQLQHMQHSM</sequence>
<reference evidence="9" key="1">
    <citation type="submission" date="2025-08" db="UniProtKB">
        <authorList>
            <consortium name="RefSeq"/>
        </authorList>
    </citation>
    <scope>IDENTIFICATION</scope>
</reference>
<dbReference type="PROSITE" id="PS50026">
    <property type="entry name" value="EGF_3"/>
    <property type="match status" value="8"/>
</dbReference>
<keyword evidence="3" id="KW-0677">Repeat</keyword>
<evidence type="ECO:0000256" key="1">
    <source>
        <dbReference type="ARBA" id="ARBA00022536"/>
    </source>
</evidence>
<dbReference type="InterPro" id="IPR009030">
    <property type="entry name" value="Growth_fac_rcpt_cys_sf"/>
</dbReference>
<dbReference type="InterPro" id="IPR000152">
    <property type="entry name" value="EGF-type_Asp/Asn_hydroxyl_site"/>
</dbReference>
<name>A0A9W2YDV4_BIOGL</name>
<dbReference type="PROSITE" id="PS00010">
    <property type="entry name" value="ASX_HYDROXYL"/>
    <property type="match status" value="8"/>
</dbReference>
<dbReference type="InterPro" id="IPR001881">
    <property type="entry name" value="EGF-like_Ca-bd_dom"/>
</dbReference>
<feature type="domain" description="EGF-like" evidence="7">
    <location>
        <begin position="5514"/>
        <end position="5556"/>
    </location>
</feature>
<feature type="domain" description="EGF-like" evidence="7">
    <location>
        <begin position="6202"/>
        <end position="6244"/>
    </location>
</feature>
<keyword evidence="1 5" id="KW-0245">EGF-like domain</keyword>
<dbReference type="CDD" id="cd00054">
    <property type="entry name" value="EGF_CA"/>
    <property type="match status" value="9"/>
</dbReference>
<accession>A0A9W2YDV4</accession>
<dbReference type="SMART" id="SM00181">
    <property type="entry name" value="EGF"/>
    <property type="match status" value="33"/>
</dbReference>
<feature type="domain" description="EGF-like" evidence="7">
    <location>
        <begin position="3436"/>
        <end position="3478"/>
    </location>
</feature>
<feature type="domain" description="EGF-like" evidence="7">
    <location>
        <begin position="1351"/>
        <end position="1393"/>
    </location>
</feature>
<dbReference type="PANTHER" id="PTHR24050:SF28">
    <property type="entry name" value="UROMODULIN-LIKE"/>
    <property type="match status" value="1"/>
</dbReference>
<evidence type="ECO:0000256" key="4">
    <source>
        <dbReference type="ARBA" id="ARBA00023157"/>
    </source>
</evidence>
<feature type="domain" description="EGF-like" evidence="7">
    <location>
        <begin position="2741"/>
        <end position="2783"/>
    </location>
</feature>
<evidence type="ECO:0000256" key="6">
    <source>
        <dbReference type="SAM" id="SignalP"/>
    </source>
</evidence>
<dbReference type="SMART" id="SM01411">
    <property type="entry name" value="Ephrin_rec_like"/>
    <property type="match status" value="17"/>
</dbReference>
<dbReference type="GO" id="GO:0005509">
    <property type="term" value="F:calcium ion binding"/>
    <property type="evidence" value="ECO:0007669"/>
    <property type="project" value="InterPro"/>
</dbReference>
<dbReference type="PANTHER" id="PTHR24050">
    <property type="entry name" value="PA14 DOMAIN-CONTAINING PROTEIN"/>
    <property type="match status" value="1"/>
</dbReference>
<keyword evidence="8" id="KW-1185">Reference proteome</keyword>
<evidence type="ECO:0000313" key="9">
    <source>
        <dbReference type="RefSeq" id="XP_055860966.1"/>
    </source>
</evidence>
<dbReference type="InterPro" id="IPR052235">
    <property type="entry name" value="Nephronectin_domain"/>
</dbReference>
<dbReference type="Proteomes" id="UP001165740">
    <property type="component" value="Chromosome 11"/>
</dbReference>
<dbReference type="InterPro" id="IPR049883">
    <property type="entry name" value="NOTCH1_EGF-like"/>
</dbReference>